<comment type="caution">
    <text evidence="2">The sequence shown here is derived from an EMBL/GenBank/DDBJ whole genome shotgun (WGS) entry which is preliminary data.</text>
</comment>
<evidence type="ECO:0000313" key="2">
    <source>
        <dbReference type="EMBL" id="GAA1805546.1"/>
    </source>
</evidence>
<accession>A0ABP4Y6T5</accession>
<evidence type="ECO:0008006" key="4">
    <source>
        <dbReference type="Google" id="ProtNLM"/>
    </source>
</evidence>
<evidence type="ECO:0000313" key="3">
    <source>
        <dbReference type="Proteomes" id="UP001499938"/>
    </source>
</evidence>
<name>A0ABP4Y6T5_9MICO</name>
<dbReference type="EMBL" id="BAAAPO010000049">
    <property type="protein sequence ID" value="GAA1805546.1"/>
    <property type="molecule type" value="Genomic_DNA"/>
</dbReference>
<proteinExistence type="predicted"/>
<gene>
    <name evidence="2" type="ORF">GCM10009811_31350</name>
</gene>
<evidence type="ECO:0000256" key="1">
    <source>
        <dbReference type="SAM" id="MobiDB-lite"/>
    </source>
</evidence>
<feature type="region of interest" description="Disordered" evidence="1">
    <location>
        <begin position="38"/>
        <end position="57"/>
    </location>
</feature>
<sequence length="106" mass="12037">MTTTEAWLGINPAKCLKDSDTPHNIDVHEMTLGKWVKNERDARESSRPTDAPLSESERAELIRLRQENKNVKAENAQLQMQVSFAKKWRPGSRTTSSEVRCDRGLG</sequence>
<reference evidence="3" key="1">
    <citation type="journal article" date="2019" name="Int. J. Syst. Evol. Microbiol.">
        <title>The Global Catalogue of Microorganisms (GCM) 10K type strain sequencing project: providing services to taxonomists for standard genome sequencing and annotation.</title>
        <authorList>
            <consortium name="The Broad Institute Genomics Platform"/>
            <consortium name="The Broad Institute Genome Sequencing Center for Infectious Disease"/>
            <person name="Wu L."/>
            <person name="Ma J."/>
        </authorList>
    </citation>
    <scope>NUCLEOTIDE SEQUENCE [LARGE SCALE GENOMIC DNA]</scope>
    <source>
        <strain evidence="3">JCM 15592</strain>
    </source>
</reference>
<feature type="region of interest" description="Disordered" evidence="1">
    <location>
        <begin position="84"/>
        <end position="106"/>
    </location>
</feature>
<feature type="compositionally biased region" description="Basic and acidic residues" evidence="1">
    <location>
        <begin position="38"/>
        <end position="47"/>
    </location>
</feature>
<keyword evidence="3" id="KW-1185">Reference proteome</keyword>
<dbReference type="Proteomes" id="UP001499938">
    <property type="component" value="Unassembled WGS sequence"/>
</dbReference>
<protein>
    <recommendedName>
        <fullName evidence="4">Transposase</fullName>
    </recommendedName>
</protein>
<organism evidence="2 3">
    <name type="scientific">Nostocoides veronense</name>
    <dbReference type="NCBI Taxonomy" id="330836"/>
    <lineage>
        <taxon>Bacteria</taxon>
        <taxon>Bacillati</taxon>
        <taxon>Actinomycetota</taxon>
        <taxon>Actinomycetes</taxon>
        <taxon>Micrococcales</taxon>
        <taxon>Intrasporangiaceae</taxon>
        <taxon>Nostocoides</taxon>
    </lineage>
</organism>